<evidence type="ECO:0000256" key="1">
    <source>
        <dbReference type="ARBA" id="ARBA00006739"/>
    </source>
</evidence>
<comment type="similarity">
    <text evidence="1">Belongs to the glycosyltransferase 2 family.</text>
</comment>
<evidence type="ECO:0000256" key="2">
    <source>
        <dbReference type="ARBA" id="ARBA00022676"/>
    </source>
</evidence>
<dbReference type="SUPFAM" id="SSF53448">
    <property type="entry name" value="Nucleotide-diphospho-sugar transferases"/>
    <property type="match status" value="1"/>
</dbReference>
<dbReference type="Gene3D" id="3.40.50.720">
    <property type="entry name" value="NAD(P)-binding Rossmann-like Domain"/>
    <property type="match status" value="1"/>
</dbReference>
<dbReference type="KEGG" id="eps:L0Y14_06590"/>
<keyword evidence="2 5" id="KW-0328">Glycosyltransferase</keyword>
<gene>
    <name evidence="5" type="ORF">L0Y14_06590</name>
</gene>
<evidence type="ECO:0000256" key="3">
    <source>
        <dbReference type="ARBA" id="ARBA00022679"/>
    </source>
</evidence>
<evidence type="ECO:0000313" key="6">
    <source>
        <dbReference type="Proteomes" id="UP001056649"/>
    </source>
</evidence>
<dbReference type="EMBL" id="CP090569">
    <property type="protein sequence ID" value="USF88891.1"/>
    <property type="molecule type" value="Genomic_DNA"/>
</dbReference>
<dbReference type="AlphaFoldDB" id="A0A9J7A158"/>
<dbReference type="Proteomes" id="UP001056649">
    <property type="component" value="Chromosome"/>
</dbReference>
<dbReference type="SUPFAM" id="SSF53335">
    <property type="entry name" value="S-adenosyl-L-methionine-dependent methyltransferases"/>
    <property type="match status" value="1"/>
</dbReference>
<dbReference type="InterPro" id="IPR050834">
    <property type="entry name" value="Glycosyltransf_2"/>
</dbReference>
<accession>A0A9J7A158</accession>
<organism evidence="5 6">
    <name type="scientific">Candidatus Endoriftia persephonae</name>
    <dbReference type="NCBI Taxonomy" id="393765"/>
    <lineage>
        <taxon>Bacteria</taxon>
        <taxon>Pseudomonadati</taxon>
        <taxon>Pseudomonadota</taxon>
        <taxon>Gammaproteobacteria</taxon>
        <taxon>Chromatiales</taxon>
        <taxon>Sedimenticolaceae</taxon>
        <taxon>Candidatus Endoriftia</taxon>
    </lineage>
</organism>
<proteinExistence type="inferred from homology"/>
<dbReference type="GO" id="GO:0016757">
    <property type="term" value="F:glycosyltransferase activity"/>
    <property type="evidence" value="ECO:0007669"/>
    <property type="project" value="UniProtKB-KW"/>
</dbReference>
<name>A0A9J7A158_9GAMM</name>
<evidence type="ECO:0000259" key="4">
    <source>
        <dbReference type="Pfam" id="PF00535"/>
    </source>
</evidence>
<keyword evidence="3 5" id="KW-0808">Transferase</keyword>
<dbReference type="RefSeq" id="WP_005964404.1">
    <property type="nucleotide sequence ID" value="NZ_CP090569.1"/>
</dbReference>
<feature type="domain" description="Glycosyltransferase 2-like" evidence="4">
    <location>
        <begin position="6"/>
        <end position="161"/>
    </location>
</feature>
<dbReference type="InterPro" id="IPR029044">
    <property type="entry name" value="Nucleotide-diphossugar_trans"/>
</dbReference>
<reference evidence="5" key="1">
    <citation type="journal article" date="2022" name="Mol. Ecol. Resour.">
        <title>The complete and closed genome of the facultative generalist Candidatus Endoriftia persephone from deep-sea hydrothermal vents.</title>
        <authorList>
            <person name="de Oliveira A.L."/>
            <person name="Srivastava A."/>
            <person name="Espada-Hinojosa S."/>
            <person name="Bright M."/>
        </authorList>
    </citation>
    <scope>NUCLEOTIDE SEQUENCE</scope>
    <source>
        <strain evidence="5">Tica-EPR-9o50.N</strain>
    </source>
</reference>
<dbReference type="InterPro" id="IPR001173">
    <property type="entry name" value="Glyco_trans_2-like"/>
</dbReference>
<keyword evidence="6" id="KW-1185">Reference proteome</keyword>
<protein>
    <submittedName>
        <fullName evidence="5">Glycosyltransferase</fullName>
        <ecNumber evidence="5">2.4.-.-</ecNumber>
    </submittedName>
</protein>
<evidence type="ECO:0000313" key="5">
    <source>
        <dbReference type="EMBL" id="USF88891.1"/>
    </source>
</evidence>
<dbReference type="EC" id="2.4.-.-" evidence="5"/>
<dbReference type="PANTHER" id="PTHR43685">
    <property type="entry name" value="GLYCOSYLTRANSFERASE"/>
    <property type="match status" value="1"/>
</dbReference>
<dbReference type="Pfam" id="PF00535">
    <property type="entry name" value="Glycos_transf_2"/>
    <property type="match status" value="1"/>
</dbReference>
<dbReference type="PANTHER" id="PTHR43685:SF5">
    <property type="entry name" value="GLYCOSYLTRANSFERASE EPSE-RELATED"/>
    <property type="match status" value="1"/>
</dbReference>
<dbReference type="InterPro" id="IPR029063">
    <property type="entry name" value="SAM-dependent_MTases_sf"/>
</dbReference>
<dbReference type="Gene3D" id="3.90.550.10">
    <property type="entry name" value="Spore Coat Polysaccharide Biosynthesis Protein SpsA, Chain A"/>
    <property type="match status" value="1"/>
</dbReference>
<sequence>MGPRVSVLLPLRNAAATLDECITSIQSQSLQDFELLAINDGSSDQTLAILERYADRDQRLRILSNPGKGLVDALNYGLAQAGSPLIARIDGDDRMHTERLSRQLAFLQQNPNVTLVASQARIFPEEQLQAGFREYIRWQNRCLSAAEIAHNIYIESPFPHPSVTFRRTPIIQIGGYRQGPFPEDYDLWLRLHQAGHRMEKLPHKLLDWRESPGRVSRTDPRCSREAFDSLRARYLAKEPRLLERRHDLVVWGAGRKTRKRCRYLLDYGFKVNAWIDIDPRKIGNRIDNAPVVDPEWLNQKKRPFVLVYVNNHGARELIGEQLSSFGYRVEKDFLMVG</sequence>